<gene>
    <name evidence="5" type="primary">SBK1</name>
</gene>
<dbReference type="Gene3D" id="1.10.510.10">
    <property type="entry name" value="Transferase(Phosphotransferase) domain 1"/>
    <property type="match status" value="1"/>
</dbReference>
<dbReference type="EMBL" id="GAKP01019011">
    <property type="protein sequence ID" value="JAC39941.1"/>
    <property type="molecule type" value="Transcribed_RNA"/>
</dbReference>
<feature type="domain" description="Protein kinase" evidence="3">
    <location>
        <begin position="1"/>
        <end position="205"/>
    </location>
</feature>
<feature type="region of interest" description="Disordered" evidence="2">
    <location>
        <begin position="271"/>
        <end position="292"/>
    </location>
</feature>
<dbReference type="InterPro" id="IPR000719">
    <property type="entry name" value="Prot_kinase_dom"/>
</dbReference>
<feature type="region of interest" description="Disordered" evidence="2">
    <location>
        <begin position="845"/>
        <end position="864"/>
    </location>
</feature>
<accession>A0A034V9E8</accession>
<sequence length="1410" mass="156882">LATRFVYSSPTPVSAIFDVRSPSGAYSCVGEEYIKRVAKQIGAALDYMHSKDIVHRDVKLDNVLIYRSDFTRVKICDFGESYQAGTIVERRNEWLPYSPPEVLEIKPEGTYTAEPSHDVWQFGIVIFVCLTGCLPWQKAASDDPRYVRYLAWFGANILPMRRTPKLFKLITSRAQRMFKRFLDPRAERRPKNLTDLSKFLDDRWLTKTAEKEMAEYETDELCPSMYSFHSSPDEKHRLLYTLANCGLETNVDRQSKKNRIKDWIEASVITEEDEEELEDNSPSSSVSREPVAGHISSIRNTLEQTKSINTTLKDAAQKHFDPRTGALQEGPSEMGGITQTQQKSYNASIGNISTMNNGDSLCGSLLTLSSRPDLLESHLEIYNSELNINRLGEHNNSAQFYGHNQSLSSSNLLMVDYGTGSKEGANNNVPKKSIGLDTYGLPNEYRKSALKRTKSDSVKTVMFASMPAINDSDAYAAAGLKLPPKQTLNNANTNQKLTSANAPTDNYFTKNANNTNDSHVTTGNGDTAKGNSSVTLTGLANAFHSLASITLPKSGTPDRQQQQQQQQVQQQQEQLRQQQQQQQHSPQHSHGRESKQLLHSTDPLRRSASLRMRGSKSNPFNSTEHYVEMERSTRHLSNMPSTTASRYNHPLTGVLEPHQLQQQKQLYERHATHAAGSLGGAAAATATAMRRKATLLFGSAVSTQTPAVTVGNLTRSQSLRRSYLNYNYNSQQKSVKTDAIKDQVTGGGSFVDSGAGTEAAINGTAVVDHVDTQHELQTNGVGENGAVPNGFMQSNDIMYKGDGVGEQRRIDRDMQRMLGKGYVMRLGVTSSIDFLTPVSKDFSLNLNGSGGERSTTTTTKSTVGAAAAAAGTPAGSGSVGNRITANTASTPKTPNNVRVGTRYVKSSPTAAQEPKLTPKTPPVTPDSPCTYLDDDLDSMYSFATTTSGRSTMSCEHPYVARNGTTFSGRKMKYVVHCSNYAGQVGPDYLTPTQRASRQIRRLKELLCMARQDLEQKDSEILRLTREVVELRLFKASLSSPEERSASSDAVTVREAELKTSQDVSPIVDMVDDATKSSPRHIPNQHLHHHHAHSQHLHHTQPLTSEMQSSFADSGHFEDLSVHSKDSYVAHTQDIACGSDEAIVAVDSKCHDETCAAGGGDTEEDYTATIKNYELQRQELIRMYEQKIEELIRTQDGASSEMKRSHNDKVEALLQKLAECNTRYADIVPDYEHAKERIRELEKQLEDLQRKLAEHEDKQNKMYLHMYQKGQEAERISRADQALELAYRAPDNKVSINELLHQLQSTQDELENIRAAGCRKESGSNHALLTAKEAISLWVLGARKTIYRRLLEAQKNRTHVDPEVTLQFLKSAIYYFLTDKENSQGHLQAIESILEFTEAEKININKARTAK</sequence>
<proteinExistence type="predicted"/>
<feature type="compositionally biased region" description="Polar residues" evidence="2">
    <location>
        <begin position="879"/>
        <end position="910"/>
    </location>
</feature>
<dbReference type="Pfam" id="PF00069">
    <property type="entry name" value="Pkinase"/>
    <property type="match status" value="1"/>
</dbReference>
<reference evidence="5" key="1">
    <citation type="journal article" date="2014" name="BMC Genomics">
        <title>Characterizing the developmental transcriptome of the oriental fruit fly, Bactrocera dorsalis (Diptera: Tephritidae) through comparative genomic analysis with Drosophila melanogaster utilizing modENCODE datasets.</title>
        <authorList>
            <person name="Geib S.M."/>
            <person name="Calla B."/>
            <person name="Hall B."/>
            <person name="Hou S."/>
            <person name="Manoukis N.C."/>
        </authorList>
    </citation>
    <scope>NUCLEOTIDE SEQUENCE</scope>
    <source>
        <strain evidence="5">Punador</strain>
    </source>
</reference>
<evidence type="ECO:0000256" key="1">
    <source>
        <dbReference type="SAM" id="Coils"/>
    </source>
</evidence>
<feature type="region of interest" description="Disordered" evidence="2">
    <location>
        <begin position="496"/>
        <end position="529"/>
    </location>
</feature>
<dbReference type="SUPFAM" id="SSF140423">
    <property type="entry name" value="MW0975(SA0943)-like"/>
    <property type="match status" value="1"/>
</dbReference>
<feature type="domain" description="GRIP" evidence="4">
    <location>
        <begin position="1358"/>
        <end position="1406"/>
    </location>
</feature>
<organism evidence="5">
    <name type="scientific">Bactrocera dorsalis</name>
    <name type="common">Oriental fruit fly</name>
    <name type="synonym">Dacus dorsalis</name>
    <dbReference type="NCBI Taxonomy" id="27457"/>
    <lineage>
        <taxon>Eukaryota</taxon>
        <taxon>Metazoa</taxon>
        <taxon>Ecdysozoa</taxon>
        <taxon>Arthropoda</taxon>
        <taxon>Hexapoda</taxon>
        <taxon>Insecta</taxon>
        <taxon>Pterygota</taxon>
        <taxon>Neoptera</taxon>
        <taxon>Endopterygota</taxon>
        <taxon>Diptera</taxon>
        <taxon>Brachycera</taxon>
        <taxon>Muscomorpha</taxon>
        <taxon>Tephritoidea</taxon>
        <taxon>Tephritidae</taxon>
        <taxon>Bactrocera</taxon>
        <taxon>Bactrocera</taxon>
    </lineage>
</organism>
<feature type="coiled-coil region" evidence="1">
    <location>
        <begin position="1162"/>
        <end position="1264"/>
    </location>
</feature>
<dbReference type="InterPro" id="IPR000237">
    <property type="entry name" value="GRIP_dom"/>
</dbReference>
<keyword evidence="1" id="KW-0175">Coiled coil</keyword>
<dbReference type="PANTHER" id="PTHR24359">
    <property type="entry name" value="SERINE/THREONINE-PROTEIN KINASE SBK1"/>
    <property type="match status" value="1"/>
</dbReference>
<dbReference type="PROSITE" id="PS50011">
    <property type="entry name" value="PROTEIN_KINASE_DOM"/>
    <property type="match status" value="1"/>
</dbReference>
<dbReference type="GO" id="GO:0004674">
    <property type="term" value="F:protein serine/threonine kinase activity"/>
    <property type="evidence" value="ECO:0007669"/>
    <property type="project" value="TreeGrafter"/>
</dbReference>
<dbReference type="PANTHER" id="PTHR24359:SF1">
    <property type="entry name" value="INHIBITOR OF NUCLEAR FACTOR KAPPA-B KINASE EPSILON SUBUNIT HOMOLOG 1-RELATED"/>
    <property type="match status" value="1"/>
</dbReference>
<feature type="compositionally biased region" description="Basic residues" evidence="2">
    <location>
        <begin position="1085"/>
        <end position="1098"/>
    </location>
</feature>
<evidence type="ECO:0000313" key="5">
    <source>
        <dbReference type="EMBL" id="JAC39941.1"/>
    </source>
</evidence>
<feature type="compositionally biased region" description="Low complexity" evidence="2">
    <location>
        <begin position="560"/>
        <end position="583"/>
    </location>
</feature>
<feature type="region of interest" description="Disordered" evidence="2">
    <location>
        <begin position="869"/>
        <end position="926"/>
    </location>
</feature>
<dbReference type="Pfam" id="PF01465">
    <property type="entry name" value="GRIP"/>
    <property type="match status" value="1"/>
</dbReference>
<dbReference type="PROSITE" id="PS00108">
    <property type="entry name" value="PROTEIN_KINASE_ST"/>
    <property type="match status" value="1"/>
</dbReference>
<dbReference type="PROSITE" id="PS50913">
    <property type="entry name" value="GRIP"/>
    <property type="match status" value="1"/>
</dbReference>
<feature type="compositionally biased region" description="Polar residues" evidence="2">
    <location>
        <begin position="615"/>
        <end position="624"/>
    </location>
</feature>
<feature type="non-terminal residue" evidence="5">
    <location>
        <position position="1"/>
    </location>
</feature>
<evidence type="ECO:0000259" key="3">
    <source>
        <dbReference type="PROSITE" id="PS50011"/>
    </source>
</evidence>
<feature type="compositionally biased region" description="Low complexity" evidence="2">
    <location>
        <begin position="852"/>
        <end position="864"/>
    </location>
</feature>
<evidence type="ECO:0000256" key="2">
    <source>
        <dbReference type="SAM" id="MobiDB-lite"/>
    </source>
</evidence>
<dbReference type="SUPFAM" id="SSF56112">
    <property type="entry name" value="Protein kinase-like (PK-like)"/>
    <property type="match status" value="1"/>
</dbReference>
<feature type="region of interest" description="Disordered" evidence="2">
    <location>
        <begin position="550"/>
        <end position="626"/>
    </location>
</feature>
<dbReference type="GO" id="GO:0005524">
    <property type="term" value="F:ATP binding"/>
    <property type="evidence" value="ECO:0007669"/>
    <property type="project" value="InterPro"/>
</dbReference>
<dbReference type="InterPro" id="IPR011009">
    <property type="entry name" value="Kinase-like_dom_sf"/>
</dbReference>
<dbReference type="SMART" id="SM00220">
    <property type="entry name" value="S_TKc"/>
    <property type="match status" value="1"/>
</dbReference>
<evidence type="ECO:0000259" key="4">
    <source>
        <dbReference type="PROSITE" id="PS50913"/>
    </source>
</evidence>
<dbReference type="InterPro" id="IPR036785">
    <property type="entry name" value="YkyA-like_sf"/>
</dbReference>
<keyword evidence="5" id="KW-0808">Transferase</keyword>
<dbReference type="OrthoDB" id="6513151at2759"/>
<name>A0A034V9E8_BACDO</name>
<dbReference type="InterPro" id="IPR008271">
    <property type="entry name" value="Ser/Thr_kinase_AS"/>
</dbReference>
<feature type="region of interest" description="Disordered" evidence="2">
    <location>
        <begin position="1073"/>
        <end position="1101"/>
    </location>
</feature>
<keyword evidence="5" id="KW-0418">Kinase</keyword>
<protein>
    <submittedName>
        <fullName evidence="5">Serine/threonine-protein kinase SBK1</fullName>
    </submittedName>
</protein>
<feature type="compositionally biased region" description="Polar residues" evidence="2">
    <location>
        <begin position="550"/>
        <end position="559"/>
    </location>
</feature>